<dbReference type="STRING" id="926562.Oweho_1992"/>
<evidence type="ECO:0000313" key="2">
    <source>
        <dbReference type="EMBL" id="AEV32971.1"/>
    </source>
</evidence>
<evidence type="ECO:0008006" key="4">
    <source>
        <dbReference type="Google" id="ProtNLM"/>
    </source>
</evidence>
<accession>G8R2X7</accession>
<feature type="chain" id="PRO_5003515361" description="PEGA domain-containing protein" evidence="1">
    <location>
        <begin position="19"/>
        <end position="232"/>
    </location>
</feature>
<sequence length="232" mass="26313">MKKILTALILSTSLLAFAQNEGTLRLYLTPPAEAVTIDGELMEFGNSAKLKPGKYFVQAWCPNKAVLDTVIEIKAGEILSFFYRFENNENYISYLEETKAYVKKRNVHVALPVTATAISAGALIFTYFKGKQLNDEADAKYLEYKYAGVDIAEKEAEFNQAQDKYRNYYYAQFVEYAALAVSSYFLYKGIQWLKQNPKPELEKDKNPFKVDQVGFMPNRYGGYGVGLTIALD</sequence>
<dbReference type="KEGG" id="oho:Oweho_1992"/>
<proteinExistence type="predicted"/>
<organism evidence="2 3">
    <name type="scientific">Owenweeksia hongkongensis (strain DSM 17368 / CIP 108786 / JCM 12287 / NRRL B-23963 / UST20020801)</name>
    <dbReference type="NCBI Taxonomy" id="926562"/>
    <lineage>
        <taxon>Bacteria</taxon>
        <taxon>Pseudomonadati</taxon>
        <taxon>Bacteroidota</taxon>
        <taxon>Flavobacteriia</taxon>
        <taxon>Flavobacteriales</taxon>
        <taxon>Owenweeksiaceae</taxon>
        <taxon>Owenweeksia</taxon>
    </lineage>
</organism>
<evidence type="ECO:0000313" key="3">
    <source>
        <dbReference type="Proteomes" id="UP000005631"/>
    </source>
</evidence>
<dbReference type="HOGENOM" id="CLU_1193916_0_0_10"/>
<feature type="signal peptide" evidence="1">
    <location>
        <begin position="1"/>
        <end position="18"/>
    </location>
</feature>
<dbReference type="RefSeq" id="WP_014202325.1">
    <property type="nucleotide sequence ID" value="NC_016599.1"/>
</dbReference>
<evidence type="ECO:0000256" key="1">
    <source>
        <dbReference type="SAM" id="SignalP"/>
    </source>
</evidence>
<reference evidence="2 3" key="1">
    <citation type="journal article" date="2012" name="Stand. Genomic Sci.">
        <title>Genome sequence of the orange-pigmented seawater bacterium Owenweeksia hongkongensis type strain (UST20020801(T)).</title>
        <authorList>
            <person name="Riedel T."/>
            <person name="Held B."/>
            <person name="Nolan M."/>
            <person name="Lucas S."/>
            <person name="Lapidus A."/>
            <person name="Tice H."/>
            <person name="Del Rio T.G."/>
            <person name="Cheng J.F."/>
            <person name="Han C."/>
            <person name="Tapia R."/>
            <person name="Goodwin L.A."/>
            <person name="Pitluck S."/>
            <person name="Liolios K."/>
            <person name="Mavromatis K."/>
            <person name="Pagani I."/>
            <person name="Ivanova N."/>
            <person name="Mikhailova N."/>
            <person name="Pati A."/>
            <person name="Chen A."/>
            <person name="Palaniappan K."/>
            <person name="Rohde M."/>
            <person name="Tindall B.J."/>
            <person name="Detter J.C."/>
            <person name="Goker M."/>
            <person name="Woyke T."/>
            <person name="Bristow J."/>
            <person name="Eisen J.A."/>
            <person name="Markowitz V."/>
            <person name="Hugenholtz P."/>
            <person name="Klenk H.P."/>
            <person name="Kyrpides N.C."/>
        </authorList>
    </citation>
    <scope>NUCLEOTIDE SEQUENCE</scope>
    <source>
        <strain evidence="3">DSM 17368 / JCM 12287 / NRRL B-23963</strain>
    </source>
</reference>
<protein>
    <recommendedName>
        <fullName evidence="4">PEGA domain-containing protein</fullName>
    </recommendedName>
</protein>
<dbReference type="eggNOG" id="ENOG502ZWPE">
    <property type="taxonomic scope" value="Bacteria"/>
</dbReference>
<dbReference type="OrthoDB" id="1494241at2"/>
<dbReference type="EMBL" id="CP003156">
    <property type="protein sequence ID" value="AEV32971.1"/>
    <property type="molecule type" value="Genomic_DNA"/>
</dbReference>
<keyword evidence="3" id="KW-1185">Reference proteome</keyword>
<dbReference type="Proteomes" id="UP000005631">
    <property type="component" value="Chromosome"/>
</dbReference>
<gene>
    <name evidence="2" type="ordered locus">Oweho_1992</name>
</gene>
<dbReference type="AlphaFoldDB" id="G8R2X7"/>
<name>G8R2X7_OWEHD</name>
<keyword evidence="1" id="KW-0732">Signal</keyword>